<evidence type="ECO:0000256" key="1">
    <source>
        <dbReference type="ARBA" id="ARBA00009080"/>
    </source>
</evidence>
<evidence type="ECO:0000259" key="4">
    <source>
        <dbReference type="Pfam" id="PF03446"/>
    </source>
</evidence>
<comment type="similarity">
    <text evidence="1">Belongs to the HIBADH-related family.</text>
</comment>
<feature type="domain" description="6-phosphogluconate dehydrogenase NADP-binding" evidence="4">
    <location>
        <begin position="5"/>
        <end position="158"/>
    </location>
</feature>
<dbReference type="Pfam" id="PF14833">
    <property type="entry name" value="NAD_binding_11"/>
    <property type="match status" value="1"/>
</dbReference>
<protein>
    <submittedName>
        <fullName evidence="6">NAD(P)-dependent oxidoreductase</fullName>
        <ecNumber evidence="6">1.1.-.-</ecNumber>
    </submittedName>
</protein>
<keyword evidence="2 6" id="KW-0560">Oxidoreductase</keyword>
<name>A0ABW4FR85_9PSEU</name>
<dbReference type="GO" id="GO:0016491">
    <property type="term" value="F:oxidoreductase activity"/>
    <property type="evidence" value="ECO:0007669"/>
    <property type="project" value="UniProtKB-KW"/>
</dbReference>
<dbReference type="SUPFAM" id="SSF51735">
    <property type="entry name" value="NAD(P)-binding Rossmann-fold domains"/>
    <property type="match status" value="1"/>
</dbReference>
<feature type="domain" description="3-hydroxyisobutyrate dehydrogenase-like NAD-binding" evidence="5">
    <location>
        <begin position="166"/>
        <end position="258"/>
    </location>
</feature>
<dbReference type="EMBL" id="JBHUCP010000012">
    <property type="protein sequence ID" value="MFD1531547.1"/>
    <property type="molecule type" value="Genomic_DNA"/>
</dbReference>
<dbReference type="EC" id="1.1.-.-" evidence="6"/>
<evidence type="ECO:0000256" key="2">
    <source>
        <dbReference type="ARBA" id="ARBA00023002"/>
    </source>
</evidence>
<gene>
    <name evidence="6" type="ORF">ACFSCY_19105</name>
</gene>
<accession>A0ABW4FR85</accession>
<keyword evidence="3" id="KW-0520">NAD</keyword>
<evidence type="ECO:0000313" key="6">
    <source>
        <dbReference type="EMBL" id="MFD1531547.1"/>
    </source>
</evidence>
<evidence type="ECO:0000256" key="3">
    <source>
        <dbReference type="ARBA" id="ARBA00023027"/>
    </source>
</evidence>
<dbReference type="InterPro" id="IPR036291">
    <property type="entry name" value="NAD(P)-bd_dom_sf"/>
</dbReference>
<organism evidence="6 7">
    <name type="scientific">Pseudonocardia aurantiaca</name>
    <dbReference type="NCBI Taxonomy" id="75290"/>
    <lineage>
        <taxon>Bacteria</taxon>
        <taxon>Bacillati</taxon>
        <taxon>Actinomycetota</taxon>
        <taxon>Actinomycetes</taxon>
        <taxon>Pseudonocardiales</taxon>
        <taxon>Pseudonocardiaceae</taxon>
        <taxon>Pseudonocardia</taxon>
    </lineage>
</organism>
<evidence type="ECO:0000259" key="5">
    <source>
        <dbReference type="Pfam" id="PF14833"/>
    </source>
</evidence>
<dbReference type="PANTHER" id="PTHR43060:SF15">
    <property type="entry name" value="3-HYDROXYISOBUTYRATE DEHYDROGENASE-LIKE 1, MITOCHONDRIAL-RELATED"/>
    <property type="match status" value="1"/>
</dbReference>
<dbReference type="InterPro" id="IPR029154">
    <property type="entry name" value="HIBADH-like_NADP-bd"/>
</dbReference>
<dbReference type="Proteomes" id="UP001597145">
    <property type="component" value="Unassembled WGS sequence"/>
</dbReference>
<dbReference type="InterPro" id="IPR013328">
    <property type="entry name" value="6PGD_dom2"/>
</dbReference>
<dbReference type="Gene3D" id="3.40.50.720">
    <property type="entry name" value="NAD(P)-binding Rossmann-like Domain"/>
    <property type="match status" value="1"/>
</dbReference>
<dbReference type="RefSeq" id="WP_343978647.1">
    <property type="nucleotide sequence ID" value="NZ_BAAAJG010000010.1"/>
</dbReference>
<reference evidence="7" key="1">
    <citation type="journal article" date="2019" name="Int. J. Syst. Evol. Microbiol.">
        <title>The Global Catalogue of Microorganisms (GCM) 10K type strain sequencing project: providing services to taxonomists for standard genome sequencing and annotation.</title>
        <authorList>
            <consortium name="The Broad Institute Genomics Platform"/>
            <consortium name="The Broad Institute Genome Sequencing Center for Infectious Disease"/>
            <person name="Wu L."/>
            <person name="Ma J."/>
        </authorList>
    </citation>
    <scope>NUCLEOTIDE SEQUENCE [LARGE SCALE GENOMIC DNA]</scope>
    <source>
        <strain evidence="7">JCM 12165</strain>
    </source>
</reference>
<evidence type="ECO:0000313" key="7">
    <source>
        <dbReference type="Proteomes" id="UP001597145"/>
    </source>
</evidence>
<dbReference type="InterPro" id="IPR006115">
    <property type="entry name" value="6PGDH_NADP-bd"/>
</dbReference>
<dbReference type="InterPro" id="IPR015815">
    <property type="entry name" value="HIBADH-related"/>
</dbReference>
<keyword evidence="7" id="KW-1185">Reference proteome</keyword>
<dbReference type="PANTHER" id="PTHR43060">
    <property type="entry name" value="3-HYDROXYISOBUTYRATE DEHYDROGENASE-LIKE 1, MITOCHONDRIAL-RELATED"/>
    <property type="match status" value="1"/>
</dbReference>
<sequence length="275" mass="28422">MDLSVAVVGLGAMGRPIAEHLVGSGTPTTVFDLDRGLVEELAAGGARPALTLGDAAAAADVVVVIVPSDEDVRRVCLGDDGLLAGARPGSALLISASVRPDTCAEVAAAAGDRGVEVLDAALTGGVRGAEAGRINLLVGGDAEVLERIRPVLKPWTVGVHHLGPLGAGQVGKTVNNLCHWAQVAIIHEALLLGQRLGVPASKVRAAVLDGPAASRTLAEVEQMRLTWWRKDIENARQVAATIGYDLPLTDRVHELMAGITVERIAAIVDDRDPDA</sequence>
<comment type="caution">
    <text evidence="6">The sequence shown here is derived from an EMBL/GenBank/DDBJ whole genome shotgun (WGS) entry which is preliminary data.</text>
</comment>
<dbReference type="SUPFAM" id="SSF48179">
    <property type="entry name" value="6-phosphogluconate dehydrogenase C-terminal domain-like"/>
    <property type="match status" value="1"/>
</dbReference>
<dbReference type="Pfam" id="PF03446">
    <property type="entry name" value="NAD_binding_2"/>
    <property type="match status" value="1"/>
</dbReference>
<dbReference type="PIRSF" id="PIRSF000103">
    <property type="entry name" value="HIBADH"/>
    <property type="match status" value="1"/>
</dbReference>
<proteinExistence type="inferred from homology"/>
<dbReference type="InterPro" id="IPR008927">
    <property type="entry name" value="6-PGluconate_DH-like_C_sf"/>
</dbReference>
<dbReference type="Gene3D" id="1.10.1040.10">
    <property type="entry name" value="N-(1-d-carboxylethyl)-l-norvaline Dehydrogenase, domain 2"/>
    <property type="match status" value="1"/>
</dbReference>